<name>A0A090IYT5_9BACI</name>
<evidence type="ECO:0000313" key="2">
    <source>
        <dbReference type="EMBL" id="CEE00725.1"/>
    </source>
</evidence>
<evidence type="ECO:0000313" key="3">
    <source>
        <dbReference type="Proteomes" id="UP000040576"/>
    </source>
</evidence>
<accession>A0A090IYT5</accession>
<evidence type="ECO:0000256" key="1">
    <source>
        <dbReference type="SAM" id="Phobius"/>
    </source>
</evidence>
<protein>
    <submittedName>
        <fullName evidence="2">Uncharacterized protein</fullName>
    </submittedName>
</protein>
<reference evidence="2 3" key="1">
    <citation type="submission" date="2014-07" db="EMBL/GenBank/DDBJ databases">
        <authorList>
            <person name="Wibberg Daniel"/>
        </authorList>
    </citation>
    <scope>NUCLEOTIDE SEQUENCE [LARGE SCALE GENOMIC DNA]</scope>
</reference>
<keyword evidence="1" id="KW-0812">Transmembrane</keyword>
<dbReference type="InterPro" id="IPR015943">
    <property type="entry name" value="WD40/YVTN_repeat-like_dom_sf"/>
</dbReference>
<dbReference type="Gene3D" id="2.130.10.10">
    <property type="entry name" value="YVTN repeat-like/Quinoprotein amine dehydrogenase"/>
    <property type="match status" value="1"/>
</dbReference>
<dbReference type="AlphaFoldDB" id="A0A090IYT5"/>
<proteinExistence type="predicted"/>
<sequence>MKKFVITISLVMVIGLLLGIFFYNQTPNQALPDIDPQPEEQSIDETPTQPEQIQGIYLNEQIGYSLQNDRLQITFDKGKNWITVPIEKDQLFAGEYNGNKQELIDHSYLLTENRTAFLYAEEPSWDNETIRILFTLDQGKTWMNSVVTEHYMGVRFRKVGFVDDQFGYIIISGGRTMSQEGSNVFLTFAGGQSWQETNNSGVSRLIADGGFVDAKIGFLSFGTINPEAPELYVTQDGGNTWKQATVNIPSEYDKIFVQSETPFIEDDHLAVFVNQGPNGDYKGGLVKGKFISTDKGNTWAFSMEVSPDEANK</sequence>
<keyword evidence="1" id="KW-1133">Transmembrane helix</keyword>
<feature type="transmembrane region" description="Helical" evidence="1">
    <location>
        <begin position="5"/>
        <end position="23"/>
    </location>
</feature>
<dbReference type="Proteomes" id="UP000040576">
    <property type="component" value="Unassembled WGS sequence"/>
</dbReference>
<dbReference type="RefSeq" id="WP_034768492.1">
    <property type="nucleotide sequence ID" value="NZ_CCRF01000035.1"/>
</dbReference>
<keyword evidence="1" id="KW-0472">Membrane</keyword>
<dbReference type="SUPFAM" id="SSF110296">
    <property type="entry name" value="Oligoxyloglucan reducing end-specific cellobiohydrolase"/>
    <property type="match status" value="1"/>
</dbReference>
<keyword evidence="3" id="KW-1185">Reference proteome</keyword>
<dbReference type="EMBL" id="CCRF01000035">
    <property type="protein sequence ID" value="CEE00725.1"/>
    <property type="molecule type" value="Genomic_DNA"/>
</dbReference>
<organism evidence="2 3">
    <name type="scientific">Caldibacillus thermoamylovorans</name>
    <dbReference type="NCBI Taxonomy" id="35841"/>
    <lineage>
        <taxon>Bacteria</taxon>
        <taxon>Bacillati</taxon>
        <taxon>Bacillota</taxon>
        <taxon>Bacilli</taxon>
        <taxon>Bacillales</taxon>
        <taxon>Bacillaceae</taxon>
        <taxon>Caldibacillus</taxon>
    </lineage>
</organism>
<gene>
    <name evidence="2" type="ORF">BT1A1_0877</name>
</gene>